<dbReference type="GO" id="GO:0046872">
    <property type="term" value="F:metal ion binding"/>
    <property type="evidence" value="ECO:0007669"/>
    <property type="project" value="UniProtKB-UniRule"/>
</dbReference>
<keyword evidence="1" id="KW-0224">Dipeptidase</keyword>
<name>A0AAW0U9W1_SCYPA</name>
<keyword evidence="1" id="KW-0378">Hydrolase</keyword>
<dbReference type="CDD" id="cd01301">
    <property type="entry name" value="rDP_like"/>
    <property type="match status" value="1"/>
</dbReference>
<keyword evidence="1" id="KW-0862">Zinc</keyword>
<dbReference type="EMBL" id="JARAKH010000018">
    <property type="protein sequence ID" value="KAK8395132.1"/>
    <property type="molecule type" value="Genomic_DNA"/>
</dbReference>
<keyword evidence="1" id="KW-0482">Metalloprotease</keyword>
<accession>A0AAW0U9W1</accession>
<sequence length="539" mass="60323">MEPYTRLSPGCQYSSSSWPIFIRNSTSFILSSREGWGWRCRLTCGAAYVWCWCWRAWRAWACPCPSPCVLIPNSDQLERLSAAVELLRDAPLIDGHNDLPWNIRKFMHNKLHSFNFTAELQQLRPWSRSSWSHTDLPRLRRGMVGAQFWVSYVPCEAQRLNAVQLTIEQIDLIKRLIEQYPEDLRLATSADEVEAAFREGRIASLIGVEGGHAIQNSLGVLRALRDLGVRYLTLTHTCSTPWAECARASEDDPEDPNSPRGLTHFGRTVVREMNRLGLLVDLSHVSQATMREALEVSRAPVIFSHSSVYAICRNPRNVPDDILERVALNGGVVMVSFYTHFLTCSETATVSDVVDHINHVRKVAGVQHVGIGADFDGVNKLPAGLEDVSRYPHLFAELMSDPSWTIEDLKKLAGQNLLRVMRDVEKVREVMSQQGVAPHEWEVPPSQLPAPNNCSYKFTKRGVCQCDRVATAKITRTGREAAVVSWWRGAVGEARRTAGGQSKRGEIIVCEVIMAASRLAVSHPPQHLGLARVAGSVKF</sequence>
<comment type="subcellular location">
    <subcellularLocation>
        <location evidence="1">Membrane</location>
        <topology evidence="1">Lipid-anchor</topology>
        <topology evidence="1">GPI-anchor</topology>
    </subcellularLocation>
</comment>
<dbReference type="PANTHER" id="PTHR10443">
    <property type="entry name" value="MICROSOMAL DIPEPTIDASE"/>
    <property type="match status" value="1"/>
</dbReference>
<keyword evidence="1" id="KW-0336">GPI-anchor</keyword>
<dbReference type="PROSITE" id="PS51365">
    <property type="entry name" value="RENAL_DIPEPTIDASE_2"/>
    <property type="match status" value="1"/>
</dbReference>
<dbReference type="SUPFAM" id="SSF51556">
    <property type="entry name" value="Metallo-dependent hydrolases"/>
    <property type="match status" value="1"/>
</dbReference>
<keyword evidence="3" id="KW-1185">Reference proteome</keyword>
<organism evidence="2 3">
    <name type="scientific">Scylla paramamosain</name>
    <name type="common">Mud crab</name>
    <dbReference type="NCBI Taxonomy" id="85552"/>
    <lineage>
        <taxon>Eukaryota</taxon>
        <taxon>Metazoa</taxon>
        <taxon>Ecdysozoa</taxon>
        <taxon>Arthropoda</taxon>
        <taxon>Crustacea</taxon>
        <taxon>Multicrustacea</taxon>
        <taxon>Malacostraca</taxon>
        <taxon>Eumalacostraca</taxon>
        <taxon>Eucarida</taxon>
        <taxon>Decapoda</taxon>
        <taxon>Pleocyemata</taxon>
        <taxon>Brachyura</taxon>
        <taxon>Eubrachyura</taxon>
        <taxon>Portunoidea</taxon>
        <taxon>Portunidae</taxon>
        <taxon>Portuninae</taxon>
        <taxon>Scylla</taxon>
    </lineage>
</organism>
<comment type="cofactor">
    <cofactor evidence="1">
        <name>Zn(2+)</name>
        <dbReference type="ChEBI" id="CHEBI:29105"/>
    </cofactor>
</comment>
<evidence type="ECO:0000313" key="3">
    <source>
        <dbReference type="Proteomes" id="UP001487740"/>
    </source>
</evidence>
<comment type="similarity">
    <text evidence="1">Belongs to the metallo-dependent hydrolases superfamily. Peptidase M19 family.</text>
</comment>
<dbReference type="Pfam" id="PF01244">
    <property type="entry name" value="Peptidase_M19"/>
    <property type="match status" value="1"/>
</dbReference>
<dbReference type="GO" id="GO:0070573">
    <property type="term" value="F:metallodipeptidase activity"/>
    <property type="evidence" value="ECO:0007669"/>
    <property type="project" value="InterPro"/>
</dbReference>
<comment type="catalytic activity">
    <reaction evidence="1">
        <text>an L-aminoacyl-L-amino acid + H2O = 2 an L-alpha-amino acid</text>
        <dbReference type="Rhea" id="RHEA:48940"/>
        <dbReference type="ChEBI" id="CHEBI:15377"/>
        <dbReference type="ChEBI" id="CHEBI:59869"/>
        <dbReference type="ChEBI" id="CHEBI:77460"/>
        <dbReference type="EC" id="3.4.13.19"/>
    </reaction>
</comment>
<protein>
    <recommendedName>
        <fullName evidence="1">Dipeptidase</fullName>
        <ecNumber evidence="1">3.4.13.19</ecNumber>
    </recommendedName>
</protein>
<dbReference type="GO" id="GO:0006508">
    <property type="term" value="P:proteolysis"/>
    <property type="evidence" value="ECO:0007669"/>
    <property type="project" value="UniProtKB-KW"/>
</dbReference>
<keyword evidence="1" id="KW-0645">Protease</keyword>
<dbReference type="EC" id="3.4.13.19" evidence="1"/>
<keyword evidence="1" id="KW-0479">Metal-binding</keyword>
<keyword evidence="1" id="KW-0325">Glycoprotein</keyword>
<evidence type="ECO:0000313" key="2">
    <source>
        <dbReference type="EMBL" id="KAK8395132.1"/>
    </source>
</evidence>
<comment type="subunit">
    <text evidence="1">Homodimer; disulfide-linked.</text>
</comment>
<gene>
    <name evidence="2" type="ORF">O3P69_006106</name>
</gene>
<keyword evidence="1" id="KW-0472">Membrane</keyword>
<evidence type="ECO:0000256" key="1">
    <source>
        <dbReference type="RuleBase" id="RU341113"/>
    </source>
</evidence>
<dbReference type="InterPro" id="IPR032466">
    <property type="entry name" value="Metal_Hydrolase"/>
</dbReference>
<keyword evidence="1" id="KW-1015">Disulfide bond</keyword>
<reference evidence="2 3" key="1">
    <citation type="submission" date="2023-03" db="EMBL/GenBank/DDBJ databases">
        <title>High-quality genome of Scylla paramamosain provides insights in environmental adaptation.</title>
        <authorList>
            <person name="Zhang L."/>
        </authorList>
    </citation>
    <scope>NUCLEOTIDE SEQUENCE [LARGE SCALE GENOMIC DNA]</scope>
    <source>
        <strain evidence="2">LZ_2023a</strain>
        <tissue evidence="2">Muscle</tissue>
    </source>
</reference>
<keyword evidence="1" id="KW-0449">Lipoprotein</keyword>
<dbReference type="FunFam" id="3.20.20.140:FF:000030">
    <property type="entry name" value="Dipeptidase"/>
    <property type="match status" value="1"/>
</dbReference>
<dbReference type="InterPro" id="IPR008257">
    <property type="entry name" value="Pept_M19"/>
</dbReference>
<dbReference type="AlphaFoldDB" id="A0AAW0U9W1"/>
<dbReference type="PANTHER" id="PTHR10443:SF12">
    <property type="entry name" value="DIPEPTIDASE"/>
    <property type="match status" value="1"/>
</dbReference>
<dbReference type="Gene3D" id="3.20.20.140">
    <property type="entry name" value="Metal-dependent hydrolases"/>
    <property type="match status" value="1"/>
</dbReference>
<dbReference type="GO" id="GO:0098552">
    <property type="term" value="C:side of membrane"/>
    <property type="evidence" value="ECO:0007669"/>
    <property type="project" value="UniProtKB-KW"/>
</dbReference>
<proteinExistence type="inferred from homology"/>
<dbReference type="Proteomes" id="UP001487740">
    <property type="component" value="Unassembled WGS sequence"/>
</dbReference>
<comment type="caution">
    <text evidence="2">The sequence shown here is derived from an EMBL/GenBank/DDBJ whole genome shotgun (WGS) entry which is preliminary data.</text>
</comment>